<proteinExistence type="predicted"/>
<feature type="signal peptide" evidence="1">
    <location>
        <begin position="1"/>
        <end position="19"/>
    </location>
</feature>
<dbReference type="PROSITE" id="PS51257">
    <property type="entry name" value="PROKAR_LIPOPROTEIN"/>
    <property type="match status" value="1"/>
</dbReference>
<evidence type="ECO:0000313" key="2">
    <source>
        <dbReference type="EMBL" id="QEH33725.1"/>
    </source>
</evidence>
<sequence length="95" mass="10153" precursor="true">MRMRLAALVFLLACPSATACINDEESPSHEREFRSSYLKDLGRLAGDAEGSRGGFIDEAWYYAGGAAVVIATLAFSARRERAAGGQKPCQVGELA</sequence>
<dbReference type="OrthoDB" id="292562at2"/>
<feature type="chain" id="PRO_5022738342" description="Lipoprotein" evidence="1">
    <location>
        <begin position="20"/>
        <end position="95"/>
    </location>
</feature>
<dbReference type="KEGG" id="agv:OJF2_22310"/>
<keyword evidence="1" id="KW-0732">Signal</keyword>
<evidence type="ECO:0008006" key="4">
    <source>
        <dbReference type="Google" id="ProtNLM"/>
    </source>
</evidence>
<reference evidence="2 3" key="1">
    <citation type="submission" date="2019-08" db="EMBL/GenBank/DDBJ databases">
        <title>Deep-cultivation of Planctomycetes and their phenomic and genomic characterization uncovers novel biology.</title>
        <authorList>
            <person name="Wiegand S."/>
            <person name="Jogler M."/>
            <person name="Boedeker C."/>
            <person name="Pinto D."/>
            <person name="Vollmers J."/>
            <person name="Rivas-Marin E."/>
            <person name="Kohn T."/>
            <person name="Peeters S.H."/>
            <person name="Heuer A."/>
            <person name="Rast P."/>
            <person name="Oberbeckmann S."/>
            <person name="Bunk B."/>
            <person name="Jeske O."/>
            <person name="Meyerdierks A."/>
            <person name="Storesund J.E."/>
            <person name="Kallscheuer N."/>
            <person name="Luecker S."/>
            <person name="Lage O.M."/>
            <person name="Pohl T."/>
            <person name="Merkel B.J."/>
            <person name="Hornburger P."/>
            <person name="Mueller R.-W."/>
            <person name="Bruemmer F."/>
            <person name="Labrenz M."/>
            <person name="Spormann A.M."/>
            <person name="Op den Camp H."/>
            <person name="Overmann J."/>
            <person name="Amann R."/>
            <person name="Jetten M.S.M."/>
            <person name="Mascher T."/>
            <person name="Medema M.H."/>
            <person name="Devos D.P."/>
            <person name="Kaster A.-K."/>
            <person name="Ovreas L."/>
            <person name="Rohde M."/>
            <person name="Galperin M.Y."/>
            <person name="Jogler C."/>
        </authorList>
    </citation>
    <scope>NUCLEOTIDE SEQUENCE [LARGE SCALE GENOMIC DNA]</scope>
    <source>
        <strain evidence="2 3">OJF2</strain>
    </source>
</reference>
<evidence type="ECO:0000256" key="1">
    <source>
        <dbReference type="SAM" id="SignalP"/>
    </source>
</evidence>
<evidence type="ECO:0000313" key="3">
    <source>
        <dbReference type="Proteomes" id="UP000324233"/>
    </source>
</evidence>
<dbReference type="Proteomes" id="UP000324233">
    <property type="component" value="Chromosome"/>
</dbReference>
<accession>A0A5B9W155</accession>
<gene>
    <name evidence="2" type="ORF">OJF2_22310</name>
</gene>
<keyword evidence="3" id="KW-1185">Reference proteome</keyword>
<dbReference type="RefSeq" id="WP_148593736.1">
    <property type="nucleotide sequence ID" value="NZ_CP042997.1"/>
</dbReference>
<dbReference type="AlphaFoldDB" id="A0A5B9W155"/>
<protein>
    <recommendedName>
        <fullName evidence="4">Lipoprotein</fullName>
    </recommendedName>
</protein>
<name>A0A5B9W155_9BACT</name>
<dbReference type="EMBL" id="CP042997">
    <property type="protein sequence ID" value="QEH33725.1"/>
    <property type="molecule type" value="Genomic_DNA"/>
</dbReference>
<organism evidence="2 3">
    <name type="scientific">Aquisphaera giovannonii</name>
    <dbReference type="NCBI Taxonomy" id="406548"/>
    <lineage>
        <taxon>Bacteria</taxon>
        <taxon>Pseudomonadati</taxon>
        <taxon>Planctomycetota</taxon>
        <taxon>Planctomycetia</taxon>
        <taxon>Isosphaerales</taxon>
        <taxon>Isosphaeraceae</taxon>
        <taxon>Aquisphaera</taxon>
    </lineage>
</organism>